<dbReference type="GO" id="GO:0030246">
    <property type="term" value="F:carbohydrate binding"/>
    <property type="evidence" value="ECO:0007669"/>
    <property type="project" value="UniProtKB-KW"/>
</dbReference>
<protein>
    <submittedName>
        <fullName evidence="3">Curculin-like (Mannose-binding) lectin</fullName>
    </submittedName>
</protein>
<accession>A0A0H2XPU8</accession>
<dbReference type="SUPFAM" id="SSF51110">
    <property type="entry name" value="alpha-D-mannose-specific plant lectins"/>
    <property type="match status" value="2"/>
</dbReference>
<feature type="domain" description="Bulb-type lectin" evidence="2">
    <location>
        <begin position="137"/>
        <end position="243"/>
    </location>
</feature>
<dbReference type="Gene3D" id="2.90.10.10">
    <property type="entry name" value="Bulb-type lectin domain"/>
    <property type="match status" value="2"/>
</dbReference>
<dbReference type="CDD" id="cd00028">
    <property type="entry name" value="B_lectin"/>
    <property type="match status" value="2"/>
</dbReference>
<feature type="chain" id="PRO_5002601659" evidence="1">
    <location>
        <begin position="22"/>
        <end position="298"/>
    </location>
</feature>
<feature type="domain" description="Bulb-type lectin" evidence="2">
    <location>
        <begin position="21"/>
        <end position="128"/>
    </location>
</feature>
<dbReference type="HOGENOM" id="CLU_083602_0_0_4"/>
<dbReference type="Gene3D" id="2.90.10.30">
    <property type="match status" value="1"/>
</dbReference>
<keyword evidence="1" id="KW-0732">Signal</keyword>
<organism evidence="3">
    <name type="scientific">Burkholderia orbicola (strain AU 1054)</name>
    <dbReference type="NCBI Taxonomy" id="331271"/>
    <lineage>
        <taxon>Bacteria</taxon>
        <taxon>Pseudomonadati</taxon>
        <taxon>Pseudomonadota</taxon>
        <taxon>Betaproteobacteria</taxon>
        <taxon>Burkholderiales</taxon>
        <taxon>Burkholderiaceae</taxon>
        <taxon>Burkholderia</taxon>
        <taxon>Burkholderia cepacia complex</taxon>
        <taxon>Burkholderia orbicola</taxon>
    </lineage>
</organism>
<reference evidence="3" key="1">
    <citation type="submission" date="2006-05" db="EMBL/GenBank/DDBJ databases">
        <title>Complete sequence of chromosome 1 of Burkholderia cenocepacia AU 1054.</title>
        <authorList>
            <consortium name="US DOE Joint Genome Institute"/>
            <person name="Copeland A."/>
            <person name="Lucas S."/>
            <person name="Lapidus A."/>
            <person name="Barry K."/>
            <person name="Detter J.C."/>
            <person name="Glavina del Rio T."/>
            <person name="Hammon N."/>
            <person name="Israni S."/>
            <person name="Dalin E."/>
            <person name="Tice H."/>
            <person name="Pitluck S."/>
            <person name="Chain P."/>
            <person name="Malfatti S."/>
            <person name="Shin M."/>
            <person name="Vergez L."/>
            <person name="Schmutz J."/>
            <person name="Larimer F."/>
            <person name="Land M."/>
            <person name="Hauser L."/>
            <person name="Kyrpides N."/>
            <person name="Lykidis A."/>
            <person name="LiPuma J.J."/>
            <person name="Konstantinidis K."/>
            <person name="Tiedje J.M."/>
            <person name="Richardson P."/>
        </authorList>
    </citation>
    <scope>NUCLEOTIDE SEQUENCE [LARGE SCALE GENOMIC DNA]</scope>
    <source>
        <strain evidence="3">AU 1054</strain>
    </source>
</reference>
<dbReference type="InterPro" id="IPR036426">
    <property type="entry name" value="Bulb-type_lectin_dom_sf"/>
</dbReference>
<gene>
    <name evidence="3" type="ordered locus">Bcen_1091</name>
</gene>
<sequence precursor="true">MRFVTSLIVCLVALMPILSSAKILGSNETLSAGNVVYSDNGQYHLAMQTDGNLVVYGPTGAVWQSQTSGSGGNRAVMQGDGNLVIYRADNTAAWSSKTAHPGAFLAVQDDGNVVIYWPRPAWASNTSDPATQQSAESKYLASGSTMSAGQTVTVAQYMLVFQADGNLVLYKNGGNPIWSTGTQGKGATYAVMQSDGNFVIYAGSTALWSTKTNGANGAQLVLQSDGNLVIYAPTAAWSTKFGLVTAPTSTSTSNNGPGSGICVGVCPPHPLNGNPFSPVGVGTTGLGFPTPGYPGAAF</sequence>
<feature type="signal peptide" evidence="1">
    <location>
        <begin position="1"/>
        <end position="21"/>
    </location>
</feature>
<proteinExistence type="predicted"/>
<dbReference type="InterPro" id="IPR001480">
    <property type="entry name" value="Bulb-type_lectin_dom"/>
</dbReference>
<dbReference type="AlphaFoldDB" id="A0A0H2XPU8"/>
<evidence type="ECO:0000256" key="1">
    <source>
        <dbReference type="SAM" id="SignalP"/>
    </source>
</evidence>
<evidence type="ECO:0000313" key="3">
    <source>
        <dbReference type="EMBL" id="ABF75998.1"/>
    </source>
</evidence>
<keyword evidence="3" id="KW-0430">Lectin</keyword>
<evidence type="ECO:0000259" key="2">
    <source>
        <dbReference type="PROSITE" id="PS50927"/>
    </source>
</evidence>
<dbReference type="SMART" id="SM00108">
    <property type="entry name" value="B_lectin"/>
    <property type="match status" value="2"/>
</dbReference>
<dbReference type="EMBL" id="CP000378">
    <property type="protein sequence ID" value="ABF75998.1"/>
    <property type="molecule type" value="Genomic_DNA"/>
</dbReference>
<dbReference type="PROSITE" id="PS50927">
    <property type="entry name" value="BULB_LECTIN"/>
    <property type="match status" value="2"/>
</dbReference>
<name>A0A0H2XPU8_BURO1</name>